<evidence type="ECO:0000256" key="6">
    <source>
        <dbReference type="ARBA" id="ARBA00022989"/>
    </source>
</evidence>
<dbReference type="GO" id="GO:0000139">
    <property type="term" value="C:Golgi membrane"/>
    <property type="evidence" value="ECO:0007669"/>
    <property type="project" value="UniProtKB-SubCell"/>
</dbReference>
<evidence type="ECO:0000256" key="9">
    <source>
        <dbReference type="SAM" id="Phobius"/>
    </source>
</evidence>
<evidence type="ECO:0000256" key="8">
    <source>
        <dbReference type="ARBA" id="ARBA00023136"/>
    </source>
</evidence>
<evidence type="ECO:0000256" key="3">
    <source>
        <dbReference type="ARBA" id="ARBA00022490"/>
    </source>
</evidence>
<dbReference type="AlphaFoldDB" id="A0A2B4SRF7"/>
<comment type="caution">
    <text evidence="10">The sequence shown here is derived from an EMBL/GenBank/DDBJ whole genome shotgun (WGS) entry which is preliminary data.</text>
</comment>
<keyword evidence="6 9" id="KW-1133">Transmembrane helix</keyword>
<gene>
    <name evidence="10" type="ORF">AWC38_SpisGene4192</name>
</gene>
<feature type="transmembrane region" description="Helical" evidence="9">
    <location>
        <begin position="60"/>
        <end position="82"/>
    </location>
</feature>
<dbReference type="Proteomes" id="UP000225706">
    <property type="component" value="Unassembled WGS sequence"/>
</dbReference>
<evidence type="ECO:0000313" key="10">
    <source>
        <dbReference type="EMBL" id="PFX30985.1"/>
    </source>
</evidence>
<evidence type="ECO:0000256" key="2">
    <source>
        <dbReference type="ARBA" id="ARBA00004496"/>
    </source>
</evidence>
<keyword evidence="4 9" id="KW-0812">Transmembrane</keyword>
<dbReference type="PANTHER" id="PTHR35259:SF1">
    <property type="entry name" value="BOMBESIN RECEPTOR-ACTIVATED PROTEIN C6ORF89"/>
    <property type="match status" value="1"/>
</dbReference>
<accession>A0A2B4SRF7</accession>
<keyword evidence="8 9" id="KW-0472">Membrane</keyword>
<evidence type="ECO:0000256" key="1">
    <source>
        <dbReference type="ARBA" id="ARBA00004323"/>
    </source>
</evidence>
<dbReference type="InterPro" id="IPR038757">
    <property type="entry name" value="BRAP"/>
</dbReference>
<evidence type="ECO:0000256" key="7">
    <source>
        <dbReference type="ARBA" id="ARBA00023034"/>
    </source>
</evidence>
<protein>
    <recommendedName>
        <fullName evidence="12">Cupin-like domain-containing protein</fullName>
    </recommendedName>
</protein>
<evidence type="ECO:0000313" key="11">
    <source>
        <dbReference type="Proteomes" id="UP000225706"/>
    </source>
</evidence>
<dbReference type="OrthoDB" id="10036464at2759"/>
<keyword evidence="3" id="KW-0963">Cytoplasm</keyword>
<dbReference type="EMBL" id="LSMT01000042">
    <property type="protein sequence ID" value="PFX30985.1"/>
    <property type="molecule type" value="Genomic_DNA"/>
</dbReference>
<evidence type="ECO:0008006" key="12">
    <source>
        <dbReference type="Google" id="ProtNLM"/>
    </source>
</evidence>
<organism evidence="10 11">
    <name type="scientific">Stylophora pistillata</name>
    <name type="common">Smooth cauliflower coral</name>
    <dbReference type="NCBI Taxonomy" id="50429"/>
    <lineage>
        <taxon>Eukaryota</taxon>
        <taxon>Metazoa</taxon>
        <taxon>Cnidaria</taxon>
        <taxon>Anthozoa</taxon>
        <taxon>Hexacorallia</taxon>
        <taxon>Scleractinia</taxon>
        <taxon>Astrocoeniina</taxon>
        <taxon>Pocilloporidae</taxon>
        <taxon>Stylophora</taxon>
    </lineage>
</organism>
<proteinExistence type="predicted"/>
<name>A0A2B4SRF7_STYPI</name>
<sequence length="371" mass="42428">MANNVTGMFLRKEVEELRKKGEDWGLSKEQIDEAILRALGERSPSGPKNRSKTKAKKHSCFSVCLKLTAFVMLLPILLYTIVTVITVTNASFALYIGQLTADYQYPLQRFVRLMALPLHQFYDFTKLSAWDCMVDNPLYVPEKPDCVICSEVKTIASRTSANLTKAAFKNRFYDSASPVVVRDMPGYRDAEHSFEKFMEFYRSHQAALEEDTCELRKNGVTNESIQNVAEFLGKWDHYQPNGDIIGWKVCYGQGLRLLRSMFPRPYCIHSEGALDKWVYLLQPTQEITESNPQPMTEVCQAQGTFDNVWMAQVTGATHVNLEPVEDCQDNCEKFEFTLKQGDVFFFSQHTWVVNFQNQGKEPAMVFTSSFA</sequence>
<keyword evidence="11" id="KW-1185">Reference proteome</keyword>
<reference evidence="11" key="1">
    <citation type="journal article" date="2017" name="bioRxiv">
        <title>Comparative analysis of the genomes of Stylophora pistillata and Acropora digitifera provides evidence for extensive differences between species of corals.</title>
        <authorList>
            <person name="Voolstra C.R."/>
            <person name="Li Y."/>
            <person name="Liew Y.J."/>
            <person name="Baumgarten S."/>
            <person name="Zoccola D."/>
            <person name="Flot J.-F."/>
            <person name="Tambutte S."/>
            <person name="Allemand D."/>
            <person name="Aranda M."/>
        </authorList>
    </citation>
    <scope>NUCLEOTIDE SEQUENCE [LARGE SCALE GENOMIC DNA]</scope>
</reference>
<keyword evidence="7" id="KW-0333">Golgi apparatus</keyword>
<dbReference type="PANTHER" id="PTHR35259">
    <property type="entry name" value="BOMBESIN RECEPTOR-ACTIVATED PROTEIN C6ORF89"/>
    <property type="match status" value="1"/>
</dbReference>
<comment type="subcellular location">
    <subcellularLocation>
        <location evidence="2">Cytoplasm</location>
    </subcellularLocation>
    <subcellularLocation>
        <location evidence="1">Golgi apparatus membrane</location>
        <topology evidence="1">Single-pass type II membrane protein</topology>
    </subcellularLocation>
</comment>
<evidence type="ECO:0000256" key="4">
    <source>
        <dbReference type="ARBA" id="ARBA00022692"/>
    </source>
</evidence>
<evidence type="ECO:0000256" key="5">
    <source>
        <dbReference type="ARBA" id="ARBA00022968"/>
    </source>
</evidence>
<keyword evidence="5" id="KW-0735">Signal-anchor</keyword>